<comment type="caution">
    <text evidence="10">The sequence shown here is derived from an EMBL/GenBank/DDBJ whole genome shotgun (WGS) entry which is preliminary data.</text>
</comment>
<dbReference type="InterPro" id="IPR010087">
    <property type="entry name" value="Flav_short"/>
</dbReference>
<comment type="similarity">
    <text evidence="3 8">Belongs to the flavodoxin family.</text>
</comment>
<keyword evidence="11" id="KW-1185">Reference proteome</keyword>
<dbReference type="NCBIfam" id="NF005216">
    <property type="entry name" value="PRK06703.1"/>
    <property type="match status" value="1"/>
</dbReference>
<dbReference type="PRINTS" id="PR00369">
    <property type="entry name" value="FLAVODOXIN"/>
</dbReference>
<dbReference type="EMBL" id="BTCL01000043">
    <property type="protein sequence ID" value="GMK49009.1"/>
    <property type="molecule type" value="Genomic_DNA"/>
</dbReference>
<comment type="function">
    <text evidence="2 8">Low-potential electron donor to a number of redox enzymes.</text>
</comment>
<evidence type="ECO:0000259" key="9">
    <source>
        <dbReference type="PROSITE" id="PS50902"/>
    </source>
</evidence>
<dbReference type="PANTHER" id="PTHR42809">
    <property type="entry name" value="FLAVODOXIN 2"/>
    <property type="match status" value="1"/>
</dbReference>
<evidence type="ECO:0000256" key="6">
    <source>
        <dbReference type="ARBA" id="ARBA00022643"/>
    </source>
</evidence>
<organism evidence="10 11">
    <name type="scientific">Paenibacillus glycanilyticus</name>
    <dbReference type="NCBI Taxonomy" id="126569"/>
    <lineage>
        <taxon>Bacteria</taxon>
        <taxon>Bacillati</taxon>
        <taxon>Bacillota</taxon>
        <taxon>Bacilli</taxon>
        <taxon>Bacillales</taxon>
        <taxon>Paenibacillaceae</taxon>
        <taxon>Paenibacillus</taxon>
    </lineage>
</organism>
<dbReference type="Pfam" id="PF00258">
    <property type="entry name" value="Flavodoxin_1"/>
    <property type="match status" value="1"/>
</dbReference>
<dbReference type="InterPro" id="IPR029039">
    <property type="entry name" value="Flavoprotein-like_sf"/>
</dbReference>
<keyword evidence="7 8" id="KW-0249">Electron transport</keyword>
<evidence type="ECO:0000256" key="2">
    <source>
        <dbReference type="ARBA" id="ARBA00003297"/>
    </source>
</evidence>
<keyword evidence="4 8" id="KW-0813">Transport</keyword>
<dbReference type="PANTHER" id="PTHR42809:SF1">
    <property type="entry name" value="FLAVODOXIN 1"/>
    <property type="match status" value="1"/>
</dbReference>
<dbReference type="NCBIfam" id="NF005246">
    <property type="entry name" value="PRK06756.1"/>
    <property type="match status" value="1"/>
</dbReference>
<evidence type="ECO:0000256" key="4">
    <source>
        <dbReference type="ARBA" id="ARBA00022448"/>
    </source>
</evidence>
<evidence type="ECO:0000256" key="8">
    <source>
        <dbReference type="RuleBase" id="RU367037"/>
    </source>
</evidence>
<dbReference type="RefSeq" id="WP_317982399.1">
    <property type="nucleotide sequence ID" value="NZ_BTCL01000043.1"/>
</dbReference>
<evidence type="ECO:0000256" key="7">
    <source>
        <dbReference type="ARBA" id="ARBA00022982"/>
    </source>
</evidence>
<feature type="domain" description="Flavodoxin-like" evidence="9">
    <location>
        <begin position="3"/>
        <end position="142"/>
    </location>
</feature>
<dbReference type="Gene3D" id="3.40.50.360">
    <property type="match status" value="1"/>
</dbReference>
<dbReference type="Proteomes" id="UP001285921">
    <property type="component" value="Unassembled WGS sequence"/>
</dbReference>
<name>A0ABQ6NWV2_9BACL</name>
<dbReference type="InterPro" id="IPR008254">
    <property type="entry name" value="Flavodoxin/NO_synth"/>
</dbReference>
<dbReference type="SUPFAM" id="SSF52218">
    <property type="entry name" value="Flavoproteins"/>
    <property type="match status" value="1"/>
</dbReference>
<accession>A0ABQ6NWV2</accession>
<evidence type="ECO:0000256" key="5">
    <source>
        <dbReference type="ARBA" id="ARBA00022630"/>
    </source>
</evidence>
<keyword evidence="6 8" id="KW-0288">FMN</keyword>
<evidence type="ECO:0000313" key="10">
    <source>
        <dbReference type="EMBL" id="GMK49009.1"/>
    </source>
</evidence>
<dbReference type="InterPro" id="IPR001094">
    <property type="entry name" value="Flavdoxin-like"/>
</dbReference>
<keyword evidence="5 8" id="KW-0285">Flavoprotein</keyword>
<dbReference type="PROSITE" id="PS50902">
    <property type="entry name" value="FLAVODOXIN_LIKE"/>
    <property type="match status" value="1"/>
</dbReference>
<comment type="cofactor">
    <cofactor evidence="1 8">
        <name>FMN</name>
        <dbReference type="ChEBI" id="CHEBI:58210"/>
    </cofactor>
</comment>
<dbReference type="NCBIfam" id="TIGR01753">
    <property type="entry name" value="flav_short"/>
    <property type="match status" value="1"/>
</dbReference>
<gene>
    <name evidence="10" type="ORF">PghCCS26_61390</name>
</gene>
<proteinExistence type="inferred from homology"/>
<protein>
    <recommendedName>
        <fullName evidence="8">Flavodoxin</fullName>
    </recommendedName>
</protein>
<sequence length="149" mass="15750">MKVIVAYASLTGNTEEMAEAIAAGAREAGAEVVVRDAYDADASELDQYEGIAIGAYTWGDGELPDEFIDFYEALSNLDLSGRKAVVFGSGDSSYPIFCGAVDTMEAKLKEIGAELVLPGLKVEFDPSKDQMIECKAAGWLIAGSVPAVK</sequence>
<dbReference type="InterPro" id="IPR050619">
    <property type="entry name" value="Flavodoxin"/>
</dbReference>
<evidence type="ECO:0000256" key="1">
    <source>
        <dbReference type="ARBA" id="ARBA00001917"/>
    </source>
</evidence>
<evidence type="ECO:0000313" key="11">
    <source>
        <dbReference type="Proteomes" id="UP001285921"/>
    </source>
</evidence>
<evidence type="ECO:0000256" key="3">
    <source>
        <dbReference type="ARBA" id="ARBA00005267"/>
    </source>
</evidence>
<reference evidence="10 11" key="1">
    <citation type="submission" date="2023-05" db="EMBL/GenBank/DDBJ databases">
        <title>Draft genome of Paenibacillus sp. CCS26.</title>
        <authorList>
            <person name="Akita H."/>
            <person name="Shinto Y."/>
            <person name="Kimura Z."/>
        </authorList>
    </citation>
    <scope>NUCLEOTIDE SEQUENCE [LARGE SCALE GENOMIC DNA]</scope>
    <source>
        <strain evidence="10 11">CCS26</strain>
    </source>
</reference>